<dbReference type="EMBL" id="JABSNO010000013">
    <property type="protein sequence ID" value="NRS92867.1"/>
    <property type="molecule type" value="Genomic_DNA"/>
</dbReference>
<feature type="transmembrane region" description="Helical" evidence="1">
    <location>
        <begin position="7"/>
        <end position="25"/>
    </location>
</feature>
<evidence type="ECO:0000256" key="1">
    <source>
        <dbReference type="SAM" id="Phobius"/>
    </source>
</evidence>
<keyword evidence="1" id="KW-0472">Membrane</keyword>
<name>A0A8J8K9A3_9FLAO</name>
<dbReference type="Proteomes" id="UP000610746">
    <property type="component" value="Unassembled WGS sequence"/>
</dbReference>
<gene>
    <name evidence="2" type="ORF">HNQ03_001948</name>
</gene>
<reference evidence="2" key="1">
    <citation type="submission" date="2020-05" db="EMBL/GenBank/DDBJ databases">
        <title>Genomic Encyclopedia of Type Strains, Phase IV (KMG-V): Genome sequencing to study the core and pangenomes of soil and plant-associated prokaryotes.</title>
        <authorList>
            <person name="Whitman W."/>
        </authorList>
    </citation>
    <scope>NUCLEOTIDE SEQUENCE</scope>
    <source>
        <strain evidence="2">16F</strain>
    </source>
</reference>
<keyword evidence="1" id="KW-1133">Transmembrane helix</keyword>
<evidence type="ECO:0000313" key="2">
    <source>
        <dbReference type="EMBL" id="NRS92867.1"/>
    </source>
</evidence>
<comment type="caution">
    <text evidence="2">The sequence shown here is derived from an EMBL/GenBank/DDBJ whole genome shotgun (WGS) entry which is preliminary data.</text>
</comment>
<organism evidence="2 3">
    <name type="scientific">Frigoriflavimonas asaccharolytica</name>
    <dbReference type="NCBI Taxonomy" id="2735899"/>
    <lineage>
        <taxon>Bacteria</taxon>
        <taxon>Pseudomonadati</taxon>
        <taxon>Bacteroidota</taxon>
        <taxon>Flavobacteriia</taxon>
        <taxon>Flavobacteriales</taxon>
        <taxon>Weeksellaceae</taxon>
        <taxon>Frigoriflavimonas</taxon>
    </lineage>
</organism>
<keyword evidence="1" id="KW-0812">Transmembrane</keyword>
<evidence type="ECO:0000313" key="3">
    <source>
        <dbReference type="Proteomes" id="UP000610746"/>
    </source>
</evidence>
<dbReference type="RefSeq" id="WP_173779452.1">
    <property type="nucleotide sequence ID" value="NZ_JABSNO010000013.1"/>
</dbReference>
<sequence>MKTIYKVFLAIFIIFIGFNLYAIQWDLGFLNEENTTFIISLSAAILGIIVVFVLNFMSKLSLKQN</sequence>
<feature type="transmembrane region" description="Helical" evidence="1">
    <location>
        <begin position="37"/>
        <end position="57"/>
    </location>
</feature>
<proteinExistence type="predicted"/>
<keyword evidence="3" id="KW-1185">Reference proteome</keyword>
<accession>A0A8J8K9A3</accession>
<protein>
    <submittedName>
        <fullName evidence="2">Putative integral membrane protein</fullName>
    </submittedName>
</protein>
<dbReference type="AlphaFoldDB" id="A0A8J8K9A3"/>